<dbReference type="Gene3D" id="3.30.590.10">
    <property type="entry name" value="Glutamine synthetase/guanido kinase, catalytic domain"/>
    <property type="match status" value="1"/>
</dbReference>
<dbReference type="OrthoDB" id="3277468at2"/>
<dbReference type="Pfam" id="PF00120">
    <property type="entry name" value="Gln-synt_C"/>
    <property type="match status" value="1"/>
</dbReference>
<dbReference type="InterPro" id="IPR036651">
    <property type="entry name" value="Gln_synt_N_sf"/>
</dbReference>
<dbReference type="InterPro" id="IPR008146">
    <property type="entry name" value="Gln_synth_cat_dom"/>
</dbReference>
<dbReference type="GO" id="GO:0004356">
    <property type="term" value="F:glutamine synthetase activity"/>
    <property type="evidence" value="ECO:0007669"/>
    <property type="project" value="InterPro"/>
</dbReference>
<dbReference type="SMART" id="SM01230">
    <property type="entry name" value="Gln-synt_C"/>
    <property type="match status" value="1"/>
</dbReference>
<evidence type="ECO:0000256" key="6">
    <source>
        <dbReference type="RuleBase" id="RU000384"/>
    </source>
</evidence>
<evidence type="ECO:0000259" key="8">
    <source>
        <dbReference type="PROSITE" id="PS51987"/>
    </source>
</evidence>
<evidence type="ECO:0000313" key="10">
    <source>
        <dbReference type="Proteomes" id="UP000317940"/>
    </source>
</evidence>
<evidence type="ECO:0000256" key="4">
    <source>
        <dbReference type="ARBA" id="ARBA00022840"/>
    </source>
</evidence>
<evidence type="ECO:0000256" key="3">
    <source>
        <dbReference type="ARBA" id="ARBA00022741"/>
    </source>
</evidence>
<dbReference type="PROSITE" id="PS51987">
    <property type="entry name" value="GS_CATALYTIC"/>
    <property type="match status" value="1"/>
</dbReference>
<evidence type="ECO:0000256" key="2">
    <source>
        <dbReference type="ARBA" id="ARBA00022598"/>
    </source>
</evidence>
<dbReference type="GO" id="GO:0005524">
    <property type="term" value="F:ATP binding"/>
    <property type="evidence" value="ECO:0007669"/>
    <property type="project" value="UniProtKB-KW"/>
</dbReference>
<name>A0A561UDA3_9ACTN</name>
<comment type="similarity">
    <text evidence="1 5 6">Belongs to the glutamine synthetase family.</text>
</comment>
<dbReference type="SUPFAM" id="SSF55931">
    <property type="entry name" value="Glutamine synthetase/guanido kinase"/>
    <property type="match status" value="1"/>
</dbReference>
<dbReference type="PANTHER" id="PTHR43785:SF12">
    <property type="entry name" value="TYPE-1 GLUTAMINE SYNTHETASE 2"/>
    <property type="match status" value="1"/>
</dbReference>
<evidence type="ECO:0000259" key="7">
    <source>
        <dbReference type="PROSITE" id="PS51986"/>
    </source>
</evidence>
<dbReference type="RefSeq" id="WP_145903715.1">
    <property type="nucleotide sequence ID" value="NZ_BAAAMZ010000008.1"/>
</dbReference>
<dbReference type="PANTHER" id="PTHR43785">
    <property type="entry name" value="GAMMA-GLUTAMYLPUTRESCINE SYNTHETASE"/>
    <property type="match status" value="1"/>
</dbReference>
<comment type="caution">
    <text evidence="9">The sequence shown here is derived from an EMBL/GenBank/DDBJ whole genome shotgun (WGS) entry which is preliminary data.</text>
</comment>
<sequence>MSTTIADQDSYDPFDQAPAEEPVAEQLPAADARAARAARARVAAARLGAEGVEGVVVSWVDNAGLTRVKAVPVRRLEHAAAWGVGAAPCFDVFLVDDSITTSRHIGGPVGDLRLVPDLGRLTRLAAQPGWAWAPGDRLTQEGTEHPGCQRRFARRMIAEARRRGLELRAGIEVEWVVALAGPPAEPPVYPTHGPAYGFHRLTDLSDYLRDLLSALDRQGLAVLQLHPEYATGQFEVSIAAEDPLGAADSTVLVRQTVRAVGVRHGLRTSFAPAVEPDGVGNGGHLHLSLWRDGRNLGQGGPGPHGLTTEAESFLAGVLAELPALLALGAPSPASYLRLVPQRWAGAYQCWGRENREAALRLIPGPPDEGPGSANAELKCFDAAANPYLLIGGVLAVGLTGIAARRALPAEVLDEPSEHPGPAIPRLPATLATALAEYRTSTLLREALGDPLYEAVSAVRQAELDLFAEHTPEELVAATRWRY</sequence>
<dbReference type="AlphaFoldDB" id="A0A561UDA3"/>
<dbReference type="Gene3D" id="3.10.20.70">
    <property type="entry name" value="Glutamine synthetase, N-terminal domain"/>
    <property type="match status" value="1"/>
</dbReference>
<dbReference type="InterPro" id="IPR014746">
    <property type="entry name" value="Gln_synth/guanido_kin_cat_dom"/>
</dbReference>
<dbReference type="Pfam" id="PF16952">
    <property type="entry name" value="Gln-synt_N_2"/>
    <property type="match status" value="1"/>
</dbReference>
<keyword evidence="3" id="KW-0547">Nucleotide-binding</keyword>
<keyword evidence="10" id="KW-1185">Reference proteome</keyword>
<protein>
    <submittedName>
        <fullName evidence="9">Glutamine synthetase</fullName>
    </submittedName>
</protein>
<gene>
    <name evidence="9" type="ORF">FHX73_111095</name>
</gene>
<evidence type="ECO:0000313" key="9">
    <source>
        <dbReference type="EMBL" id="TWF97315.1"/>
    </source>
</evidence>
<organism evidence="9 10">
    <name type="scientific">Kitasatospora viridis</name>
    <dbReference type="NCBI Taxonomy" id="281105"/>
    <lineage>
        <taxon>Bacteria</taxon>
        <taxon>Bacillati</taxon>
        <taxon>Actinomycetota</taxon>
        <taxon>Actinomycetes</taxon>
        <taxon>Kitasatosporales</taxon>
        <taxon>Streptomycetaceae</taxon>
        <taxon>Kitasatospora</taxon>
    </lineage>
</organism>
<evidence type="ECO:0000256" key="5">
    <source>
        <dbReference type="PROSITE-ProRule" id="PRU01330"/>
    </source>
</evidence>
<dbReference type="InterPro" id="IPR008147">
    <property type="entry name" value="Gln_synt_N"/>
</dbReference>
<evidence type="ECO:0000256" key="1">
    <source>
        <dbReference type="ARBA" id="ARBA00009897"/>
    </source>
</evidence>
<reference evidence="9 10" key="1">
    <citation type="submission" date="2019-06" db="EMBL/GenBank/DDBJ databases">
        <title>Sequencing the genomes of 1000 actinobacteria strains.</title>
        <authorList>
            <person name="Klenk H.-P."/>
        </authorList>
    </citation>
    <scope>NUCLEOTIDE SEQUENCE [LARGE SCALE GENOMIC DNA]</scope>
    <source>
        <strain evidence="9 10">DSM 44826</strain>
    </source>
</reference>
<dbReference type="PROSITE" id="PS51986">
    <property type="entry name" value="GS_BETA_GRASP"/>
    <property type="match status" value="1"/>
</dbReference>
<keyword evidence="4" id="KW-0067">ATP-binding</keyword>
<dbReference type="Proteomes" id="UP000317940">
    <property type="component" value="Unassembled WGS sequence"/>
</dbReference>
<keyword evidence="2" id="KW-0436">Ligase</keyword>
<feature type="domain" description="GS catalytic" evidence="8">
    <location>
        <begin position="149"/>
        <end position="482"/>
    </location>
</feature>
<proteinExistence type="inferred from homology"/>
<dbReference type="GO" id="GO:0006542">
    <property type="term" value="P:glutamine biosynthetic process"/>
    <property type="evidence" value="ECO:0007669"/>
    <property type="project" value="InterPro"/>
</dbReference>
<dbReference type="EMBL" id="VIWT01000001">
    <property type="protein sequence ID" value="TWF97315.1"/>
    <property type="molecule type" value="Genomic_DNA"/>
</dbReference>
<accession>A0A561UDA3</accession>
<feature type="domain" description="GS beta-grasp" evidence="7">
    <location>
        <begin position="50"/>
        <end position="142"/>
    </location>
</feature>